<evidence type="ECO:0000256" key="6">
    <source>
        <dbReference type="ARBA" id="ARBA00039017"/>
    </source>
</evidence>
<comment type="caution">
    <text evidence="9">The sequence shown here is derived from an EMBL/GenBank/DDBJ whole genome shotgun (WGS) entry which is preliminary data.</text>
</comment>
<dbReference type="GO" id="GO:0019363">
    <property type="term" value="P:pyridine nucleotide biosynthetic process"/>
    <property type="evidence" value="ECO:0007669"/>
    <property type="project" value="UniProtKB-KW"/>
</dbReference>
<evidence type="ECO:0000313" key="10">
    <source>
        <dbReference type="Proteomes" id="UP000054908"/>
    </source>
</evidence>
<dbReference type="NCBIfam" id="NF008623">
    <property type="entry name" value="PRK11609.1"/>
    <property type="match status" value="1"/>
</dbReference>
<dbReference type="Pfam" id="PF00857">
    <property type="entry name" value="Isochorismatase"/>
    <property type="match status" value="1"/>
</dbReference>
<comment type="pathway">
    <text evidence="5">Cofactor biosynthesis; nicotinate biosynthesis; nicotinate from nicotinamide: step 1/1.</text>
</comment>
<keyword evidence="3" id="KW-0479">Metal-binding</keyword>
<sequence>MRVLILIDLQNDFMPGGALAVPQGDLIIPVINRLQMHFDLIVATQDWHPADHKSFASQHSGRNPFDKIMLYGGEQTLWPDHCVQGTVGADFHPHLDTRPIEAIFRKGTDKENDSYSGFYDNKRKKSTGLAGFLRDKGAQNLYFCGLCADICVYYTLKDAIAEGFSSWLIEDATKPLDHAKFQEIKKELVQQGVGIIKSADL</sequence>
<accession>A0A0W0W3S5</accession>
<dbReference type="PANTHER" id="PTHR11080:SF2">
    <property type="entry name" value="LD05707P"/>
    <property type="match status" value="1"/>
</dbReference>
<protein>
    <recommendedName>
        <fullName evidence="6">nicotinamidase</fullName>
        <ecNumber evidence="6">3.5.1.19</ecNumber>
    </recommendedName>
    <alternativeName>
        <fullName evidence="7">Nicotinamide deamidase</fullName>
    </alternativeName>
</protein>
<proteinExistence type="inferred from homology"/>
<evidence type="ECO:0000256" key="4">
    <source>
        <dbReference type="ARBA" id="ARBA00022801"/>
    </source>
</evidence>
<dbReference type="GO" id="GO:0046872">
    <property type="term" value="F:metal ion binding"/>
    <property type="evidence" value="ECO:0007669"/>
    <property type="project" value="UniProtKB-KW"/>
</dbReference>
<dbReference type="Proteomes" id="UP000054908">
    <property type="component" value="Unassembled WGS sequence"/>
</dbReference>
<dbReference type="SUPFAM" id="SSF52499">
    <property type="entry name" value="Isochorismatase-like hydrolases"/>
    <property type="match status" value="1"/>
</dbReference>
<dbReference type="PANTHER" id="PTHR11080">
    <property type="entry name" value="PYRAZINAMIDASE/NICOTINAMIDASE"/>
    <property type="match status" value="1"/>
</dbReference>
<evidence type="ECO:0000256" key="3">
    <source>
        <dbReference type="ARBA" id="ARBA00022723"/>
    </source>
</evidence>
<comment type="similarity">
    <text evidence="1">Belongs to the isochorismatase family.</text>
</comment>
<name>A0A0W0W3S5_9GAMM</name>
<keyword evidence="2" id="KW-0662">Pyridine nucleotide biosynthesis</keyword>
<keyword evidence="4" id="KW-0378">Hydrolase</keyword>
<dbReference type="CDD" id="cd01011">
    <property type="entry name" value="nicotinamidase"/>
    <property type="match status" value="1"/>
</dbReference>
<gene>
    <name evidence="9" type="ORF">Lmac_1268</name>
</gene>
<dbReference type="PATRIC" id="fig|466.6.peg.1345"/>
<dbReference type="AlphaFoldDB" id="A0A0W0W3S5"/>
<dbReference type="RefSeq" id="WP_058452052.1">
    <property type="nucleotide sequence ID" value="NZ_CAAAIB010000009.1"/>
</dbReference>
<evidence type="ECO:0000313" key="9">
    <source>
        <dbReference type="EMBL" id="KTD27020.1"/>
    </source>
</evidence>
<dbReference type="GO" id="GO:0008936">
    <property type="term" value="F:nicotinamidase activity"/>
    <property type="evidence" value="ECO:0007669"/>
    <property type="project" value="UniProtKB-EC"/>
</dbReference>
<dbReference type="OrthoDB" id="9791276at2"/>
<dbReference type="Gene3D" id="3.40.50.850">
    <property type="entry name" value="Isochorismatase-like"/>
    <property type="match status" value="1"/>
</dbReference>
<dbReference type="InterPro" id="IPR036380">
    <property type="entry name" value="Isochorismatase-like_sf"/>
</dbReference>
<dbReference type="EMBL" id="LNYL01000033">
    <property type="protein sequence ID" value="KTD27020.1"/>
    <property type="molecule type" value="Genomic_DNA"/>
</dbReference>
<keyword evidence="10" id="KW-1185">Reference proteome</keyword>
<dbReference type="InterPro" id="IPR052347">
    <property type="entry name" value="Isochorismatase_Nicotinamidase"/>
</dbReference>
<evidence type="ECO:0000256" key="5">
    <source>
        <dbReference type="ARBA" id="ARBA00037900"/>
    </source>
</evidence>
<evidence type="ECO:0000256" key="2">
    <source>
        <dbReference type="ARBA" id="ARBA00022642"/>
    </source>
</evidence>
<dbReference type="EC" id="3.5.1.19" evidence="6"/>
<feature type="domain" description="Isochorismatase-like" evidence="8">
    <location>
        <begin position="3"/>
        <end position="199"/>
    </location>
</feature>
<evidence type="ECO:0000259" key="8">
    <source>
        <dbReference type="Pfam" id="PF00857"/>
    </source>
</evidence>
<dbReference type="InterPro" id="IPR000868">
    <property type="entry name" value="Isochorismatase-like_dom"/>
</dbReference>
<dbReference type="STRING" id="466.Lmac_1268"/>
<evidence type="ECO:0000256" key="7">
    <source>
        <dbReference type="ARBA" id="ARBA00043224"/>
    </source>
</evidence>
<organism evidence="9 10">
    <name type="scientific">Legionella maceachernii</name>
    <dbReference type="NCBI Taxonomy" id="466"/>
    <lineage>
        <taxon>Bacteria</taxon>
        <taxon>Pseudomonadati</taxon>
        <taxon>Pseudomonadota</taxon>
        <taxon>Gammaproteobacteria</taxon>
        <taxon>Legionellales</taxon>
        <taxon>Legionellaceae</taxon>
        <taxon>Legionella</taxon>
    </lineage>
</organism>
<evidence type="ECO:0000256" key="1">
    <source>
        <dbReference type="ARBA" id="ARBA00006336"/>
    </source>
</evidence>
<reference evidence="9 10" key="1">
    <citation type="submission" date="2015-11" db="EMBL/GenBank/DDBJ databases">
        <title>Genomic analysis of 38 Legionella species identifies large and diverse effector repertoires.</title>
        <authorList>
            <person name="Burstein D."/>
            <person name="Amaro F."/>
            <person name="Zusman T."/>
            <person name="Lifshitz Z."/>
            <person name="Cohen O."/>
            <person name="Gilbert J.A."/>
            <person name="Pupko T."/>
            <person name="Shuman H.A."/>
            <person name="Segal G."/>
        </authorList>
    </citation>
    <scope>NUCLEOTIDE SEQUENCE [LARGE SCALE GENOMIC DNA]</scope>
    <source>
        <strain evidence="9 10">PX-1-G2-E2</strain>
    </source>
</reference>